<dbReference type="AlphaFoldDB" id="A0A834SQC6"/>
<accession>A0A834SQC6</accession>
<evidence type="ECO:0000313" key="3">
    <source>
        <dbReference type="Proteomes" id="UP000634136"/>
    </source>
</evidence>
<evidence type="ECO:0000256" key="1">
    <source>
        <dbReference type="SAM" id="Phobius"/>
    </source>
</evidence>
<dbReference type="OrthoDB" id="41505at2759"/>
<dbReference type="GO" id="GO:0000725">
    <property type="term" value="P:recombinational repair"/>
    <property type="evidence" value="ECO:0007669"/>
    <property type="project" value="TreeGrafter"/>
</dbReference>
<gene>
    <name evidence="2" type="ORF">G2W53_040280</name>
</gene>
<keyword evidence="1" id="KW-0812">Transmembrane</keyword>
<name>A0A834SQC6_9FABA</name>
<comment type="caution">
    <text evidence="2">The sequence shown here is derived from an EMBL/GenBank/DDBJ whole genome shotgun (WGS) entry which is preliminary data.</text>
</comment>
<reference evidence="2" key="1">
    <citation type="submission" date="2020-09" db="EMBL/GenBank/DDBJ databases">
        <title>Genome-Enabled Discovery of Anthraquinone Biosynthesis in Senna tora.</title>
        <authorList>
            <person name="Kang S.-H."/>
            <person name="Pandey R.P."/>
            <person name="Lee C.-M."/>
            <person name="Sim J.-S."/>
            <person name="Jeong J.-T."/>
            <person name="Choi B.-S."/>
            <person name="Jung M."/>
            <person name="Ginzburg D."/>
            <person name="Zhao K."/>
            <person name="Won S.Y."/>
            <person name="Oh T.-J."/>
            <person name="Yu Y."/>
            <person name="Kim N.-H."/>
            <person name="Lee O.R."/>
            <person name="Lee T.-H."/>
            <person name="Bashyal P."/>
            <person name="Kim T.-S."/>
            <person name="Lee W.-H."/>
            <person name="Kawkins C."/>
            <person name="Kim C.-K."/>
            <person name="Kim J.S."/>
            <person name="Ahn B.O."/>
            <person name="Rhee S.Y."/>
            <person name="Sohng J.K."/>
        </authorList>
    </citation>
    <scope>NUCLEOTIDE SEQUENCE</scope>
    <source>
        <tissue evidence="2">Leaf</tissue>
    </source>
</reference>
<keyword evidence="1" id="KW-1133">Transmembrane helix</keyword>
<sequence>MRESREAGAGMVFSFFFLLSILVLENPLVLVLVSVSIDWTIESFRFSLIFRFSFRIGFVDILLFQHFPPSMGNIHIGHVTKSGDIAGPRVLEHIVDVVLYMEGEKYSVHRMLRVVKNRFGSTDEVCYDTDASASSLTITLSIYLVFLDNKTCDKPPVCNILNILKS</sequence>
<dbReference type="Gene3D" id="3.40.50.300">
    <property type="entry name" value="P-loop containing nucleotide triphosphate hydrolases"/>
    <property type="match status" value="1"/>
</dbReference>
<feature type="transmembrane region" description="Helical" evidence="1">
    <location>
        <begin position="12"/>
        <end position="37"/>
    </location>
</feature>
<organism evidence="2 3">
    <name type="scientific">Senna tora</name>
    <dbReference type="NCBI Taxonomy" id="362788"/>
    <lineage>
        <taxon>Eukaryota</taxon>
        <taxon>Viridiplantae</taxon>
        <taxon>Streptophyta</taxon>
        <taxon>Embryophyta</taxon>
        <taxon>Tracheophyta</taxon>
        <taxon>Spermatophyta</taxon>
        <taxon>Magnoliopsida</taxon>
        <taxon>eudicotyledons</taxon>
        <taxon>Gunneridae</taxon>
        <taxon>Pentapetalae</taxon>
        <taxon>rosids</taxon>
        <taxon>fabids</taxon>
        <taxon>Fabales</taxon>
        <taxon>Fabaceae</taxon>
        <taxon>Caesalpinioideae</taxon>
        <taxon>Cassia clade</taxon>
        <taxon>Senna</taxon>
    </lineage>
</organism>
<keyword evidence="1" id="KW-0472">Membrane</keyword>
<dbReference type="SUPFAM" id="SSF52540">
    <property type="entry name" value="P-loop containing nucleoside triphosphate hydrolases"/>
    <property type="match status" value="1"/>
</dbReference>
<proteinExistence type="predicted"/>
<keyword evidence="3" id="KW-1185">Reference proteome</keyword>
<dbReference type="PANTHER" id="PTHR32472">
    <property type="entry name" value="DNA REPAIR PROTEIN RADA"/>
    <property type="match status" value="1"/>
</dbReference>
<dbReference type="PRINTS" id="PR01874">
    <property type="entry name" value="DNAREPAIRADA"/>
</dbReference>
<evidence type="ECO:0000313" key="2">
    <source>
        <dbReference type="EMBL" id="KAF7808119.1"/>
    </source>
</evidence>
<dbReference type="EMBL" id="JAAIUW010000012">
    <property type="protein sequence ID" value="KAF7808119.1"/>
    <property type="molecule type" value="Genomic_DNA"/>
</dbReference>
<dbReference type="InterPro" id="IPR027417">
    <property type="entry name" value="P-loop_NTPase"/>
</dbReference>
<dbReference type="Proteomes" id="UP000634136">
    <property type="component" value="Unassembled WGS sequence"/>
</dbReference>
<dbReference type="PANTHER" id="PTHR32472:SF10">
    <property type="entry name" value="DNA REPAIR PROTEIN RADA-LIKE PROTEIN"/>
    <property type="match status" value="1"/>
</dbReference>
<protein>
    <submittedName>
        <fullName evidence="2">DNA repair protein RadA</fullName>
    </submittedName>
</protein>